<keyword evidence="3" id="KW-1185">Reference proteome</keyword>
<accession>A0A0P1AEJ6</accession>
<feature type="region of interest" description="Disordered" evidence="1">
    <location>
        <begin position="135"/>
        <end position="168"/>
    </location>
</feature>
<dbReference type="Proteomes" id="UP000054928">
    <property type="component" value="Unassembled WGS sequence"/>
</dbReference>
<feature type="region of interest" description="Disordered" evidence="1">
    <location>
        <begin position="251"/>
        <end position="271"/>
    </location>
</feature>
<keyword evidence="2" id="KW-0479">Metal-binding</keyword>
<reference evidence="3" key="1">
    <citation type="submission" date="2014-09" db="EMBL/GenBank/DDBJ databases">
        <authorList>
            <person name="Sharma Rahul"/>
            <person name="Thines Marco"/>
        </authorList>
    </citation>
    <scope>NUCLEOTIDE SEQUENCE [LARGE SCALE GENOMIC DNA]</scope>
</reference>
<keyword evidence="2" id="KW-0238">DNA-binding</keyword>
<evidence type="ECO:0000313" key="2">
    <source>
        <dbReference type="EMBL" id="CEG38806.1"/>
    </source>
</evidence>
<proteinExistence type="predicted"/>
<protein>
    <submittedName>
        <fullName evidence="2">Homeobox and zinc-finger domain-containing protein</fullName>
    </submittedName>
</protein>
<evidence type="ECO:0000313" key="3">
    <source>
        <dbReference type="Proteomes" id="UP000054928"/>
    </source>
</evidence>
<keyword evidence="2" id="KW-0371">Homeobox</keyword>
<dbReference type="EMBL" id="CCYD01000322">
    <property type="protein sequence ID" value="CEG38806.1"/>
    <property type="molecule type" value="Genomic_DNA"/>
</dbReference>
<dbReference type="GO" id="GO:0008270">
    <property type="term" value="F:zinc ion binding"/>
    <property type="evidence" value="ECO:0007669"/>
    <property type="project" value="UniProtKB-KW"/>
</dbReference>
<dbReference type="GeneID" id="36403914"/>
<dbReference type="RefSeq" id="XP_024575175.1">
    <property type="nucleotide sequence ID" value="XM_024724283.1"/>
</dbReference>
<name>A0A0P1AEJ6_PLAHL</name>
<sequence>MNRAMDDKNSCVNGASACTTQVAFVGKIQSYKQRSDSSTKNRSSRCAKSFFTIRGKSEGNERSRTGKDENGSGSEIERQCLTDLALRGGNNIIATILDQIGEMLVITQILSRKVIDGMNPYWLESVRDLRHDKSDDERANANNNDLKSEQQQHQEQDACTPPPPPPPFRLVPTSSLAYAFTAASSQIAAMNDWVATAITGASDKDHLLRRVYNGMDTLKRLLEQLQVADVLFESDLIKEIKVIFNQDCKTASNGSKKQRSGTAGRSTSGLKGENGSSRLYLLKQIQTRCTTLSTVQIA</sequence>
<keyword evidence="2" id="KW-0863">Zinc-finger</keyword>
<evidence type="ECO:0000256" key="1">
    <source>
        <dbReference type="SAM" id="MobiDB-lite"/>
    </source>
</evidence>
<dbReference type="GO" id="GO:0003677">
    <property type="term" value="F:DNA binding"/>
    <property type="evidence" value="ECO:0007669"/>
    <property type="project" value="UniProtKB-KW"/>
</dbReference>
<dbReference type="OrthoDB" id="125004at2759"/>
<feature type="compositionally biased region" description="Basic and acidic residues" evidence="1">
    <location>
        <begin position="146"/>
        <end position="156"/>
    </location>
</feature>
<organism evidence="2 3">
    <name type="scientific">Plasmopara halstedii</name>
    <name type="common">Downy mildew of sunflower</name>
    <dbReference type="NCBI Taxonomy" id="4781"/>
    <lineage>
        <taxon>Eukaryota</taxon>
        <taxon>Sar</taxon>
        <taxon>Stramenopiles</taxon>
        <taxon>Oomycota</taxon>
        <taxon>Peronosporomycetes</taxon>
        <taxon>Peronosporales</taxon>
        <taxon>Peronosporaceae</taxon>
        <taxon>Plasmopara</taxon>
    </lineage>
</organism>
<keyword evidence="2" id="KW-0862">Zinc</keyword>
<dbReference type="AlphaFoldDB" id="A0A0P1AEJ6"/>